<evidence type="ECO:0000256" key="2">
    <source>
        <dbReference type="SAM" id="MobiDB-lite"/>
    </source>
</evidence>
<dbReference type="InterPro" id="IPR056884">
    <property type="entry name" value="NPHP3-like_N"/>
</dbReference>
<feature type="domain" description="Nephrocystin 3-like N-terminal" evidence="4">
    <location>
        <begin position="310"/>
        <end position="463"/>
    </location>
</feature>
<name>A0A9P4N7K0_9PLEO</name>
<dbReference type="PANTHER" id="PTHR10039:SF15">
    <property type="entry name" value="NACHT DOMAIN-CONTAINING PROTEIN"/>
    <property type="match status" value="1"/>
</dbReference>
<feature type="region of interest" description="Disordered" evidence="2">
    <location>
        <begin position="715"/>
        <end position="745"/>
    </location>
</feature>
<evidence type="ECO:0000259" key="4">
    <source>
        <dbReference type="Pfam" id="PF24883"/>
    </source>
</evidence>
<dbReference type="SUPFAM" id="SSF52540">
    <property type="entry name" value="P-loop containing nucleoside triphosphate hydrolases"/>
    <property type="match status" value="1"/>
</dbReference>
<dbReference type="OrthoDB" id="4772757at2759"/>
<comment type="caution">
    <text evidence="5">The sequence shown here is derived from an EMBL/GenBank/DDBJ whole genome shotgun (WGS) entry which is preliminary data.</text>
</comment>
<protein>
    <recommendedName>
        <fullName evidence="7">NACHT domain-containing protein</fullName>
    </recommendedName>
</protein>
<dbReference type="EMBL" id="ML986596">
    <property type="protein sequence ID" value="KAF2266654.1"/>
    <property type="molecule type" value="Genomic_DNA"/>
</dbReference>
<proteinExistence type="predicted"/>
<evidence type="ECO:0000256" key="1">
    <source>
        <dbReference type="ARBA" id="ARBA00022737"/>
    </source>
</evidence>
<keyword evidence="1" id="KW-0677">Repeat</keyword>
<keyword evidence="6" id="KW-1185">Reference proteome</keyword>
<sequence length="910" mass="104195">MEDPSPDPLFDETIEAIQSTLSDDERRTFRHYGDITSMLQDVRNICVSNQKEQQRLLACSRKIAHFSNVFAPYFDIVNIFVQIRPDLLGWFWGSIRLIFKVGSSYVLFLEKVADMFEAIARVLPQYRQFQDTCRQHSQNSQHHRLTSLMAYVYADIVQFCLDLYRIFSRGSQGARLRHRIGSTTAILWRPLDSRFAQLQQRLAKHKEWFETEMRLQNFDLLTQHRKEVLDFLRTQQEPNGELEADRMSRRMRRVDKVKVWLSSSDYRDVYEQSRLQRHPNSCTWFLDIPEYCNFKNTPFDSRFADDIDTLTTSRHDRILFVQAKPGFGKTILSSQIIDDLSTEAEYLNISDEPPAIAFFHFNSTRQVCIHSSDAFRALAVQLVHMHRTNRNTLDALALLMRQTSGQPKASSDDIVAVLALLLRQHSTFLVIDGVDECSDIEIFLATISELCCTSDCRVILLSRPNLEIPLEYQKLASNSPHILSLNDSHNANDIASFISENLNRMADQGYFGISMDRSLIPHVASRANGMFLWASLLMKYLQSPGLSPNERRVALEGASLLEGLSSLYRGMLNILDRRFGQEKKIAADIFRWLSFSINPLCLEALRTALAIRPGQPTTEDHRLLHFNDSINRLTCALVEVTDGNARFIHRSVREYLESPECQESYFSLFDESAVHGHLAARCISYLAIDTPRRPLQRLQPYRPAINSIATSSGMSFRTSGSGDSGYRSMSSSDTEGFATVEQAPTAPPFDTRLPFLRYAALCWPIHLTRALSNPSPRSIIHSQSMTNDPFAHTPWLPTLSHFLTERTAVTTWVEASWRYNLPPNLSRLVPLLISIRKDIPPATIEGRELRWVVQGLRQLSDALNELRGDYGVTLKENPSLIWQWNIQAATEGGFWPVWDERSNCVHATET</sequence>
<dbReference type="InterPro" id="IPR027417">
    <property type="entry name" value="P-loop_NTPase"/>
</dbReference>
<dbReference type="InterPro" id="IPR056125">
    <property type="entry name" value="DUF7708"/>
</dbReference>
<gene>
    <name evidence="5" type="ORF">CC78DRAFT_531460</name>
</gene>
<dbReference type="Proteomes" id="UP000800093">
    <property type="component" value="Unassembled WGS sequence"/>
</dbReference>
<organism evidence="5 6">
    <name type="scientific">Lojkania enalia</name>
    <dbReference type="NCBI Taxonomy" id="147567"/>
    <lineage>
        <taxon>Eukaryota</taxon>
        <taxon>Fungi</taxon>
        <taxon>Dikarya</taxon>
        <taxon>Ascomycota</taxon>
        <taxon>Pezizomycotina</taxon>
        <taxon>Dothideomycetes</taxon>
        <taxon>Pleosporomycetidae</taxon>
        <taxon>Pleosporales</taxon>
        <taxon>Pleosporales incertae sedis</taxon>
        <taxon>Lojkania</taxon>
    </lineage>
</organism>
<evidence type="ECO:0000313" key="5">
    <source>
        <dbReference type="EMBL" id="KAF2266654.1"/>
    </source>
</evidence>
<accession>A0A9P4N7K0</accession>
<dbReference type="Gene3D" id="3.40.50.300">
    <property type="entry name" value="P-loop containing nucleotide triphosphate hydrolases"/>
    <property type="match status" value="1"/>
</dbReference>
<dbReference type="PANTHER" id="PTHR10039">
    <property type="entry name" value="AMELOGENIN"/>
    <property type="match status" value="1"/>
</dbReference>
<dbReference type="AlphaFoldDB" id="A0A9P4N7K0"/>
<dbReference type="Pfam" id="PF24883">
    <property type="entry name" value="NPHP3_N"/>
    <property type="match status" value="1"/>
</dbReference>
<dbReference type="Pfam" id="PF24809">
    <property type="entry name" value="DUF7708"/>
    <property type="match status" value="1"/>
</dbReference>
<feature type="domain" description="DUF7708" evidence="3">
    <location>
        <begin position="63"/>
        <end position="206"/>
    </location>
</feature>
<reference evidence="6" key="1">
    <citation type="journal article" date="2020" name="Stud. Mycol.">
        <title>101 Dothideomycetes genomes: A test case for predicting lifestyles and emergence of pathogens.</title>
        <authorList>
            <person name="Haridas S."/>
            <person name="Albert R."/>
            <person name="Binder M."/>
            <person name="Bloem J."/>
            <person name="LaButti K."/>
            <person name="Salamov A."/>
            <person name="Andreopoulos B."/>
            <person name="Baker S."/>
            <person name="Barry K."/>
            <person name="Bills G."/>
            <person name="Bluhm B."/>
            <person name="Cannon C."/>
            <person name="Castanera R."/>
            <person name="Culley D."/>
            <person name="Daum C."/>
            <person name="Ezra D."/>
            <person name="Gonzalez J."/>
            <person name="Henrissat B."/>
            <person name="Kuo A."/>
            <person name="Liang C."/>
            <person name="Lipzen A."/>
            <person name="Lutzoni F."/>
            <person name="Magnuson J."/>
            <person name="Mondo S."/>
            <person name="Nolan M."/>
            <person name="Ohm R."/>
            <person name="Pangilinan J."/>
            <person name="Park H.-J."/>
            <person name="Ramirez L."/>
            <person name="Alfaro M."/>
            <person name="Sun H."/>
            <person name="Tritt A."/>
            <person name="Yoshinaga Y."/>
            <person name="Zwiers L.-H."/>
            <person name="Turgeon B."/>
            <person name="Goodwin S."/>
            <person name="Spatafora J."/>
            <person name="Crous P."/>
            <person name="Grigoriev I."/>
        </authorList>
    </citation>
    <scope>NUCLEOTIDE SEQUENCE [LARGE SCALE GENOMIC DNA]</scope>
    <source>
        <strain evidence="6">CBS 304.66</strain>
    </source>
</reference>
<evidence type="ECO:0000259" key="3">
    <source>
        <dbReference type="Pfam" id="PF24809"/>
    </source>
</evidence>
<evidence type="ECO:0008006" key="7">
    <source>
        <dbReference type="Google" id="ProtNLM"/>
    </source>
</evidence>
<feature type="compositionally biased region" description="Low complexity" evidence="2">
    <location>
        <begin position="719"/>
        <end position="732"/>
    </location>
</feature>
<evidence type="ECO:0000313" key="6">
    <source>
        <dbReference type="Proteomes" id="UP000800093"/>
    </source>
</evidence>